<dbReference type="InterPro" id="IPR012338">
    <property type="entry name" value="Beta-lactam/transpept-like"/>
</dbReference>
<dbReference type="GO" id="GO:0030655">
    <property type="term" value="P:beta-lactam antibiotic catabolic process"/>
    <property type="evidence" value="ECO:0007669"/>
    <property type="project" value="InterPro"/>
</dbReference>
<dbReference type="PROSITE" id="PS00146">
    <property type="entry name" value="BETA_LACTAMASE_A"/>
    <property type="match status" value="1"/>
</dbReference>
<evidence type="ECO:0000313" key="9">
    <source>
        <dbReference type="Proteomes" id="UP000298468"/>
    </source>
</evidence>
<comment type="caution">
    <text evidence="8">The sequence shown here is derived from an EMBL/GenBank/DDBJ whole genome shotgun (WGS) entry which is preliminary data.</text>
</comment>
<dbReference type="PANTHER" id="PTHR35333:SF3">
    <property type="entry name" value="BETA-LACTAMASE-TYPE TRANSPEPTIDASE FOLD CONTAINING PROTEIN"/>
    <property type="match status" value="1"/>
</dbReference>
<evidence type="ECO:0000256" key="4">
    <source>
        <dbReference type="ARBA" id="ARBA00023251"/>
    </source>
</evidence>
<dbReference type="EMBL" id="SOHM01000012">
    <property type="protein sequence ID" value="TFD92062.1"/>
    <property type="molecule type" value="Genomic_DNA"/>
</dbReference>
<dbReference type="Pfam" id="PF13354">
    <property type="entry name" value="Beta-lactamase2"/>
    <property type="match status" value="1"/>
</dbReference>
<evidence type="ECO:0000256" key="5">
    <source>
        <dbReference type="RuleBase" id="RU361140"/>
    </source>
</evidence>
<evidence type="ECO:0000256" key="6">
    <source>
        <dbReference type="SAM" id="SignalP"/>
    </source>
</evidence>
<dbReference type="RefSeq" id="WP_134640174.1">
    <property type="nucleotide sequence ID" value="NZ_SOHM01000012.1"/>
</dbReference>
<evidence type="ECO:0000259" key="7">
    <source>
        <dbReference type="Pfam" id="PF13354"/>
    </source>
</evidence>
<evidence type="ECO:0000256" key="1">
    <source>
        <dbReference type="ARBA" id="ARBA00009009"/>
    </source>
</evidence>
<evidence type="ECO:0000256" key="3">
    <source>
        <dbReference type="ARBA" id="ARBA00022801"/>
    </source>
</evidence>
<keyword evidence="4 5" id="KW-0046">Antibiotic resistance</keyword>
<feature type="signal peptide" evidence="6">
    <location>
        <begin position="1"/>
        <end position="29"/>
    </location>
</feature>
<reference evidence="8 9" key="1">
    <citation type="submission" date="2019-03" db="EMBL/GenBank/DDBJ databases">
        <title>Genomics of glacier-inhabiting Cryobacterium strains.</title>
        <authorList>
            <person name="Liu Q."/>
            <person name="Xin Y.-H."/>
        </authorList>
    </citation>
    <scope>NUCLEOTIDE SEQUENCE [LARGE SCALE GENOMIC DNA]</scope>
    <source>
        <strain evidence="8 9">Sr59</strain>
    </source>
</reference>
<dbReference type="GO" id="GO:0008800">
    <property type="term" value="F:beta-lactamase activity"/>
    <property type="evidence" value="ECO:0007669"/>
    <property type="project" value="UniProtKB-UniRule"/>
</dbReference>
<dbReference type="PANTHER" id="PTHR35333">
    <property type="entry name" value="BETA-LACTAMASE"/>
    <property type="match status" value="1"/>
</dbReference>
<gene>
    <name evidence="8" type="primary">bla</name>
    <name evidence="8" type="ORF">E3T61_07035</name>
</gene>
<proteinExistence type="inferred from homology"/>
<dbReference type="Proteomes" id="UP000298468">
    <property type="component" value="Unassembled WGS sequence"/>
</dbReference>
<comment type="catalytic activity">
    <reaction evidence="5">
        <text>a beta-lactam + H2O = a substituted beta-amino acid</text>
        <dbReference type="Rhea" id="RHEA:20401"/>
        <dbReference type="ChEBI" id="CHEBI:15377"/>
        <dbReference type="ChEBI" id="CHEBI:35627"/>
        <dbReference type="ChEBI" id="CHEBI:140347"/>
        <dbReference type="EC" id="3.5.2.6"/>
    </reaction>
</comment>
<evidence type="ECO:0000313" key="8">
    <source>
        <dbReference type="EMBL" id="TFD92062.1"/>
    </source>
</evidence>
<name>A0A4R9BYE7_9MICO</name>
<dbReference type="InterPro" id="IPR023650">
    <property type="entry name" value="Beta-lactam_class-A_AS"/>
</dbReference>
<sequence length="311" mass="32252">MTSPISRYMRAQFTIVALAGLVLTGCASASPSTDASSVPPSAPPAQPVDGAAEFTTLEATYDARLGVYALDTGTGSEISWRDDERFAYASTIKAMAAAALLDTVGLAGLATPVPIEESDIVPYSPVTEPRVGGSMTLGEIAHAAMTVSDNTAANLMFEALDGPTALDVDLSNLGDDTTVVSRIEPDLNEAVPGDDRDTTTPRAFATNLNEYLFGEHLSGGEKAQLETWLTGTQTGDTLVRADLPTDWVVGDKSGSGGYGTRNDLALIRPPGRAPIIISVMSSKAEPDAESDDRLIAEAAAAAMVALDAAND</sequence>
<feature type="domain" description="Beta-lactamase class A catalytic" evidence="7">
    <location>
        <begin position="66"/>
        <end position="280"/>
    </location>
</feature>
<dbReference type="PRINTS" id="PR00118">
    <property type="entry name" value="BLACTAMASEA"/>
</dbReference>
<dbReference type="InterPro" id="IPR000871">
    <property type="entry name" value="Beta-lactam_class-A"/>
</dbReference>
<keyword evidence="6" id="KW-0732">Signal</keyword>
<dbReference type="PROSITE" id="PS51257">
    <property type="entry name" value="PROKAR_LIPOPROTEIN"/>
    <property type="match status" value="1"/>
</dbReference>
<accession>A0A4R9BYE7</accession>
<dbReference type="AlphaFoldDB" id="A0A4R9BYE7"/>
<keyword evidence="9" id="KW-1185">Reference proteome</keyword>
<keyword evidence="3 5" id="KW-0378">Hydrolase</keyword>
<dbReference type="EC" id="3.5.2.6" evidence="2 5"/>
<dbReference type="InterPro" id="IPR045155">
    <property type="entry name" value="Beta-lactam_cat"/>
</dbReference>
<evidence type="ECO:0000256" key="2">
    <source>
        <dbReference type="ARBA" id="ARBA00012865"/>
    </source>
</evidence>
<dbReference type="GO" id="GO:0046677">
    <property type="term" value="P:response to antibiotic"/>
    <property type="evidence" value="ECO:0007669"/>
    <property type="project" value="UniProtKB-UniRule"/>
</dbReference>
<protein>
    <recommendedName>
        <fullName evidence="2 5">Beta-lactamase</fullName>
        <ecNumber evidence="2 5">3.5.2.6</ecNumber>
    </recommendedName>
</protein>
<dbReference type="OrthoDB" id="9784149at2"/>
<dbReference type="NCBIfam" id="NF033103">
    <property type="entry name" value="bla_class_A"/>
    <property type="match status" value="1"/>
</dbReference>
<feature type="chain" id="PRO_5020339983" description="Beta-lactamase" evidence="6">
    <location>
        <begin position="30"/>
        <end position="311"/>
    </location>
</feature>
<comment type="similarity">
    <text evidence="1 5">Belongs to the class-A beta-lactamase family.</text>
</comment>
<dbReference type="SUPFAM" id="SSF56601">
    <property type="entry name" value="beta-lactamase/transpeptidase-like"/>
    <property type="match status" value="1"/>
</dbReference>
<dbReference type="Gene3D" id="3.40.710.10">
    <property type="entry name" value="DD-peptidase/beta-lactamase superfamily"/>
    <property type="match status" value="1"/>
</dbReference>
<organism evidence="8 9">
    <name type="scientific">Cryobacterium lactosi</name>
    <dbReference type="NCBI Taxonomy" id="1259202"/>
    <lineage>
        <taxon>Bacteria</taxon>
        <taxon>Bacillati</taxon>
        <taxon>Actinomycetota</taxon>
        <taxon>Actinomycetes</taxon>
        <taxon>Micrococcales</taxon>
        <taxon>Microbacteriaceae</taxon>
        <taxon>Cryobacterium</taxon>
    </lineage>
</organism>